<protein>
    <submittedName>
        <fullName evidence="2">Uncharacterized protein</fullName>
    </submittedName>
</protein>
<accession>A0A931GVE6</accession>
<evidence type="ECO:0000313" key="3">
    <source>
        <dbReference type="Proteomes" id="UP000628448"/>
    </source>
</evidence>
<keyword evidence="1" id="KW-0732">Signal</keyword>
<dbReference type="Proteomes" id="UP000628448">
    <property type="component" value="Unassembled WGS sequence"/>
</dbReference>
<comment type="caution">
    <text evidence="2">The sequence shown here is derived from an EMBL/GenBank/DDBJ whole genome shotgun (WGS) entry which is preliminary data.</text>
</comment>
<keyword evidence="3" id="KW-1185">Reference proteome</keyword>
<name>A0A931GVE6_9BACT</name>
<evidence type="ECO:0000313" key="2">
    <source>
        <dbReference type="EMBL" id="MBG9376315.1"/>
    </source>
</evidence>
<sequence length="160" mass="18134">MKILKPALLLLFPVIFFVSNVNASVISDSAIKIITARFEKLQYKLDKSITPAINNTSSEMPAGDAFPCYTDKEVLVVAVLDTKPGELVGRMLVSKKYNGKIEYDKHLFQNIGYDEGINAYYSLLSVMFPKESNNFNCMATLQIYDKQHLVKDIRLLIFTR</sequence>
<feature type="signal peptide" evidence="1">
    <location>
        <begin position="1"/>
        <end position="23"/>
    </location>
</feature>
<organism evidence="2 3">
    <name type="scientific">Panacibacter microcysteis</name>
    <dbReference type="NCBI Taxonomy" id="2793269"/>
    <lineage>
        <taxon>Bacteria</taxon>
        <taxon>Pseudomonadati</taxon>
        <taxon>Bacteroidota</taxon>
        <taxon>Chitinophagia</taxon>
        <taxon>Chitinophagales</taxon>
        <taxon>Chitinophagaceae</taxon>
        <taxon>Panacibacter</taxon>
    </lineage>
</organism>
<dbReference type="RefSeq" id="WP_196990326.1">
    <property type="nucleotide sequence ID" value="NZ_JADWYR010000001.1"/>
</dbReference>
<feature type="chain" id="PRO_5037588717" evidence="1">
    <location>
        <begin position="24"/>
        <end position="160"/>
    </location>
</feature>
<dbReference type="AlphaFoldDB" id="A0A931GVE6"/>
<gene>
    <name evidence="2" type="ORF">I5907_08715</name>
</gene>
<reference evidence="2" key="1">
    <citation type="submission" date="2020-11" db="EMBL/GenBank/DDBJ databases">
        <title>Bacterial whole genome sequence for Panacibacter sp. DH6.</title>
        <authorList>
            <person name="Le V."/>
            <person name="Ko S."/>
            <person name="Ahn C.-Y."/>
            <person name="Oh H.-M."/>
        </authorList>
    </citation>
    <scope>NUCLEOTIDE SEQUENCE</scope>
    <source>
        <strain evidence="2">DH6</strain>
    </source>
</reference>
<dbReference type="EMBL" id="JADWYR010000001">
    <property type="protein sequence ID" value="MBG9376315.1"/>
    <property type="molecule type" value="Genomic_DNA"/>
</dbReference>
<evidence type="ECO:0000256" key="1">
    <source>
        <dbReference type="SAM" id="SignalP"/>
    </source>
</evidence>
<proteinExistence type="predicted"/>